<dbReference type="EMBL" id="LAZR01018513">
    <property type="protein sequence ID" value="KKL96129.1"/>
    <property type="molecule type" value="Genomic_DNA"/>
</dbReference>
<gene>
    <name evidence="2" type="ORF">LCGC14_1847560</name>
</gene>
<name>A0A0F9GB99_9ZZZZ</name>
<evidence type="ECO:0000259" key="1">
    <source>
        <dbReference type="Pfam" id="PF02397"/>
    </source>
</evidence>
<proteinExistence type="predicted"/>
<feature type="domain" description="Bacterial sugar transferase" evidence="1">
    <location>
        <begin position="3"/>
        <end position="190"/>
    </location>
</feature>
<dbReference type="PANTHER" id="PTHR30576:SF10">
    <property type="entry name" value="SLL5057 PROTEIN"/>
    <property type="match status" value="1"/>
</dbReference>
<sequence>MTKRLIDIIGAVCGLLFIAPFFPFIALAIKLEDRGPVLVKLDRISKRRVMKVYKFRSMVKGASEMKKNLSHLNERKDGPFFKIKDDPRLTRVGKILRKLRVDEFPQFWNVLKGELSLVGPRPHEPEEVAKYPPEYKFIADAKAGVTGLSQVSGASGLPYLKELELDAHYLAHKSLRLDIKLLFKSVWVFFSDPTGV</sequence>
<dbReference type="PANTHER" id="PTHR30576">
    <property type="entry name" value="COLANIC BIOSYNTHESIS UDP-GLUCOSE LIPID CARRIER TRANSFERASE"/>
    <property type="match status" value="1"/>
</dbReference>
<dbReference type="InterPro" id="IPR003362">
    <property type="entry name" value="Bact_transf"/>
</dbReference>
<organism evidence="2">
    <name type="scientific">marine sediment metagenome</name>
    <dbReference type="NCBI Taxonomy" id="412755"/>
    <lineage>
        <taxon>unclassified sequences</taxon>
        <taxon>metagenomes</taxon>
        <taxon>ecological metagenomes</taxon>
    </lineage>
</organism>
<protein>
    <recommendedName>
        <fullName evidence="1">Bacterial sugar transferase domain-containing protein</fullName>
    </recommendedName>
</protein>
<accession>A0A0F9GB99</accession>
<dbReference type="Pfam" id="PF02397">
    <property type="entry name" value="Bac_transf"/>
    <property type="match status" value="1"/>
</dbReference>
<dbReference type="GO" id="GO:0016780">
    <property type="term" value="F:phosphotransferase activity, for other substituted phosphate groups"/>
    <property type="evidence" value="ECO:0007669"/>
    <property type="project" value="TreeGrafter"/>
</dbReference>
<dbReference type="AlphaFoldDB" id="A0A0F9GB99"/>
<comment type="caution">
    <text evidence="2">The sequence shown here is derived from an EMBL/GenBank/DDBJ whole genome shotgun (WGS) entry which is preliminary data.</text>
</comment>
<reference evidence="2" key="1">
    <citation type="journal article" date="2015" name="Nature">
        <title>Complex archaea that bridge the gap between prokaryotes and eukaryotes.</title>
        <authorList>
            <person name="Spang A."/>
            <person name="Saw J.H."/>
            <person name="Jorgensen S.L."/>
            <person name="Zaremba-Niedzwiedzka K."/>
            <person name="Martijn J."/>
            <person name="Lind A.E."/>
            <person name="van Eijk R."/>
            <person name="Schleper C."/>
            <person name="Guy L."/>
            <person name="Ettema T.J."/>
        </authorList>
    </citation>
    <scope>NUCLEOTIDE SEQUENCE</scope>
</reference>
<evidence type="ECO:0000313" key="2">
    <source>
        <dbReference type="EMBL" id="KKL96129.1"/>
    </source>
</evidence>